<dbReference type="InterPro" id="IPR001680">
    <property type="entry name" value="WD40_rpt"/>
</dbReference>
<keyword evidence="5" id="KW-0143">Chaperone</keyword>
<dbReference type="SUPFAM" id="SSF53067">
    <property type="entry name" value="Actin-like ATPase domain"/>
    <property type="match status" value="2"/>
</dbReference>
<feature type="compositionally biased region" description="Gly residues" evidence="7">
    <location>
        <begin position="431"/>
        <end position="440"/>
    </location>
</feature>
<feature type="compositionally biased region" description="Pro residues" evidence="7">
    <location>
        <begin position="361"/>
        <end position="382"/>
    </location>
</feature>
<dbReference type="InterPro" id="IPR043129">
    <property type="entry name" value="ATPase_NBD"/>
</dbReference>
<keyword evidence="10" id="KW-1185">Reference proteome</keyword>
<dbReference type="GO" id="GO:0140662">
    <property type="term" value="F:ATP-dependent protein folding chaperone"/>
    <property type="evidence" value="ECO:0007669"/>
    <property type="project" value="InterPro"/>
</dbReference>
<evidence type="ECO:0000256" key="4">
    <source>
        <dbReference type="ARBA" id="ARBA00022840"/>
    </source>
</evidence>
<feature type="repeat" description="WD" evidence="6">
    <location>
        <begin position="587"/>
        <end position="628"/>
    </location>
</feature>
<dbReference type="Gene3D" id="3.90.640.10">
    <property type="entry name" value="Actin, Chain A, domain 4"/>
    <property type="match status" value="1"/>
</dbReference>
<dbReference type="GO" id="GO:0005524">
    <property type="term" value="F:ATP binding"/>
    <property type="evidence" value="ECO:0007669"/>
    <property type="project" value="UniProtKB-KW"/>
</dbReference>
<feature type="repeat" description="WD" evidence="6">
    <location>
        <begin position="503"/>
        <end position="544"/>
    </location>
</feature>
<keyword evidence="1 6" id="KW-0853">WD repeat</keyword>
<dbReference type="Proteomes" id="UP001143480">
    <property type="component" value="Unassembled WGS sequence"/>
</dbReference>
<dbReference type="Pfam" id="PF23342">
    <property type="entry name" value="WDR90_beta-prop_4th"/>
    <property type="match status" value="1"/>
</dbReference>
<feature type="domain" description="WDR90 4th beta-propeller" evidence="8">
    <location>
        <begin position="467"/>
        <end position="592"/>
    </location>
</feature>
<accession>A0A9W6KGF9</accession>
<keyword evidence="3" id="KW-0547">Nucleotide-binding</keyword>
<keyword evidence="4" id="KW-0067">ATP-binding</keyword>
<dbReference type="InterPro" id="IPR036322">
    <property type="entry name" value="WD40_repeat_dom_sf"/>
</dbReference>
<feature type="region of interest" description="Disordered" evidence="7">
    <location>
        <begin position="357"/>
        <end position="385"/>
    </location>
</feature>
<dbReference type="PRINTS" id="PR00301">
    <property type="entry name" value="HEATSHOCK70"/>
</dbReference>
<evidence type="ECO:0000256" key="6">
    <source>
        <dbReference type="PROSITE-ProRule" id="PRU00221"/>
    </source>
</evidence>
<comment type="caution">
    <text evidence="9">The sequence shown here is derived from an EMBL/GenBank/DDBJ whole genome shotgun (WGS) entry which is preliminary data.</text>
</comment>
<feature type="repeat" description="WD" evidence="6">
    <location>
        <begin position="545"/>
        <end position="586"/>
    </location>
</feature>
<evidence type="ECO:0000256" key="1">
    <source>
        <dbReference type="ARBA" id="ARBA00022574"/>
    </source>
</evidence>
<dbReference type="EMBL" id="BSFP01000017">
    <property type="protein sequence ID" value="GLL01622.1"/>
    <property type="molecule type" value="Genomic_DNA"/>
</dbReference>
<keyword evidence="2" id="KW-0677">Repeat</keyword>
<organism evidence="9 10">
    <name type="scientific">Dactylosporangium matsuzakiense</name>
    <dbReference type="NCBI Taxonomy" id="53360"/>
    <lineage>
        <taxon>Bacteria</taxon>
        <taxon>Bacillati</taxon>
        <taxon>Actinomycetota</taxon>
        <taxon>Actinomycetes</taxon>
        <taxon>Micromonosporales</taxon>
        <taxon>Micromonosporaceae</taxon>
        <taxon>Dactylosporangium</taxon>
    </lineage>
</organism>
<feature type="repeat" description="WD" evidence="6">
    <location>
        <begin position="460"/>
        <end position="501"/>
    </location>
</feature>
<evidence type="ECO:0000313" key="9">
    <source>
        <dbReference type="EMBL" id="GLL01622.1"/>
    </source>
</evidence>
<dbReference type="SUPFAM" id="SSF50978">
    <property type="entry name" value="WD40 repeat-like"/>
    <property type="match status" value="1"/>
</dbReference>
<evidence type="ECO:0000256" key="2">
    <source>
        <dbReference type="ARBA" id="ARBA00022737"/>
    </source>
</evidence>
<reference evidence="9" key="2">
    <citation type="submission" date="2023-01" db="EMBL/GenBank/DDBJ databases">
        <authorList>
            <person name="Sun Q."/>
            <person name="Evtushenko L."/>
        </authorList>
    </citation>
    <scope>NUCLEOTIDE SEQUENCE</scope>
    <source>
        <strain evidence="9">VKM Ac-1321</strain>
    </source>
</reference>
<dbReference type="InterPro" id="IPR013126">
    <property type="entry name" value="Hsp_70_fam"/>
</dbReference>
<evidence type="ECO:0000313" key="10">
    <source>
        <dbReference type="Proteomes" id="UP001143480"/>
    </source>
</evidence>
<name>A0A9W6KGF9_9ACTN</name>
<feature type="repeat" description="WD" evidence="6">
    <location>
        <begin position="713"/>
        <end position="747"/>
    </location>
</feature>
<dbReference type="InterPro" id="IPR055440">
    <property type="entry name" value="Beta-prop_WDR90_4th"/>
</dbReference>
<dbReference type="SMART" id="SM00320">
    <property type="entry name" value="WD40"/>
    <property type="match status" value="7"/>
</dbReference>
<dbReference type="InterPro" id="IPR020472">
    <property type="entry name" value="WD40_PAC1"/>
</dbReference>
<dbReference type="PRINTS" id="PR00320">
    <property type="entry name" value="GPROTEINBRPT"/>
</dbReference>
<dbReference type="Gene3D" id="3.30.420.40">
    <property type="match status" value="2"/>
</dbReference>
<proteinExistence type="predicted"/>
<evidence type="ECO:0000256" key="5">
    <source>
        <dbReference type="ARBA" id="ARBA00023186"/>
    </source>
</evidence>
<reference evidence="9" key="1">
    <citation type="journal article" date="2014" name="Int. J. Syst. Evol. Microbiol.">
        <title>Complete genome sequence of Corynebacterium casei LMG S-19264T (=DSM 44701T), isolated from a smear-ripened cheese.</title>
        <authorList>
            <consortium name="US DOE Joint Genome Institute (JGI-PGF)"/>
            <person name="Walter F."/>
            <person name="Albersmeier A."/>
            <person name="Kalinowski J."/>
            <person name="Ruckert C."/>
        </authorList>
    </citation>
    <scope>NUCLEOTIDE SEQUENCE</scope>
    <source>
        <strain evidence="9">VKM Ac-1321</strain>
    </source>
</reference>
<dbReference type="PROSITE" id="PS50294">
    <property type="entry name" value="WD_REPEATS_REGION"/>
    <property type="match status" value="5"/>
</dbReference>
<dbReference type="PANTHER" id="PTHR19848:SF8">
    <property type="entry name" value="F-BOX AND WD REPEAT DOMAIN CONTAINING 7"/>
    <property type="match status" value="1"/>
</dbReference>
<dbReference type="PROSITE" id="PS00678">
    <property type="entry name" value="WD_REPEATS_1"/>
    <property type="match status" value="1"/>
</dbReference>
<sequence>MAIARYQLGIDFGSSTTVAVTRGPDGRVRPLLFDASPLLTSAVFAGPGGALLTGADAERAAIGHPAGLEASPKRCIDDSAVWLGDREYPVADLIAAVLGRVRTEARRVHGGEPERTVLTHPAGWGPARLAVLGDAAARAGLGAVAFVPEPVAAADYFAGVLGRAIPPGRALLVYDLGAGTFDATVVQAGADGYRIAGSAGLTDVGGLDLDAAVVAAARAHTAGASAEWERLDHPRAPADHQARYTLWRGARAVKEQLSRHPAADLHVPLADTDVRLVRDEFEAMAAPFLHRTVGCVHALLRDCRLTPADLEAVFLVGGSTRIPLAGTLLHRALGIAPTVLDQPELVVAEGSLHGLALSPPSRTPLPPEPARLPAPSPAPPASLPAVAPVAPVPLPPRRRRRPLVAGGAAALLAITAAVVVYVNADASDGTGRPGALGGSSGSPRSSATVPSPAPPGGRALAGHTDVVSGVAFSPDGKTLATASNDHTVRLWDVAAPDQAQYTLAEHSDSVLAVAFNPKSATLATGSGDGTGRIWDLDRNQSTHMLSGHQVAVWSVAYSGDGKTLATGGNEGAVRLWNAADGRFLRAMTAHDGPVQALAFSPDGAVVASGGDDGKVRLWKAADGSPLTSADDGWSVSGLAFSPDGKYLATVDENGTFRLRDSTTAGQVRKLPPRQDVTAYAVAFSPDSKLLAMGTSEGQVTLYDVAAWQPVKTMPGPKESVRSVAFSPDGRFLAAGCVDHTAWLWGLR</sequence>
<dbReference type="PANTHER" id="PTHR19848">
    <property type="entry name" value="WD40 REPEAT PROTEIN"/>
    <property type="match status" value="1"/>
</dbReference>
<gene>
    <name evidence="9" type="ORF">GCM10017581_033640</name>
</gene>
<dbReference type="PROSITE" id="PS50082">
    <property type="entry name" value="WD_REPEATS_2"/>
    <property type="match status" value="5"/>
</dbReference>
<evidence type="ECO:0000256" key="7">
    <source>
        <dbReference type="SAM" id="MobiDB-lite"/>
    </source>
</evidence>
<dbReference type="InterPro" id="IPR015943">
    <property type="entry name" value="WD40/YVTN_repeat-like_dom_sf"/>
</dbReference>
<dbReference type="Gene3D" id="2.130.10.10">
    <property type="entry name" value="YVTN repeat-like/Quinoprotein amine dehydrogenase"/>
    <property type="match status" value="2"/>
</dbReference>
<evidence type="ECO:0000256" key="3">
    <source>
        <dbReference type="ARBA" id="ARBA00022741"/>
    </source>
</evidence>
<feature type="region of interest" description="Disordered" evidence="7">
    <location>
        <begin position="431"/>
        <end position="462"/>
    </location>
</feature>
<evidence type="ECO:0000259" key="8">
    <source>
        <dbReference type="Pfam" id="PF23342"/>
    </source>
</evidence>
<dbReference type="Pfam" id="PF00400">
    <property type="entry name" value="WD40"/>
    <property type="match status" value="2"/>
</dbReference>
<dbReference type="InterPro" id="IPR019775">
    <property type="entry name" value="WD40_repeat_CS"/>
</dbReference>
<dbReference type="Pfam" id="PF00012">
    <property type="entry name" value="HSP70"/>
    <property type="match status" value="1"/>
</dbReference>
<dbReference type="RefSeq" id="WP_261964269.1">
    <property type="nucleotide sequence ID" value="NZ_BAAAXA010000003.1"/>
</dbReference>
<dbReference type="CDD" id="cd00200">
    <property type="entry name" value="WD40"/>
    <property type="match status" value="1"/>
</dbReference>
<dbReference type="AlphaFoldDB" id="A0A9W6KGF9"/>
<protein>
    <recommendedName>
        <fullName evidence="8">WDR90 4th beta-propeller domain-containing protein</fullName>
    </recommendedName>
</protein>